<evidence type="ECO:0000256" key="4">
    <source>
        <dbReference type="ARBA" id="ARBA00022723"/>
    </source>
</evidence>
<evidence type="ECO:0000259" key="12">
    <source>
        <dbReference type="PROSITE" id="PS51805"/>
    </source>
</evidence>
<dbReference type="RefSeq" id="XP_032803483.1">
    <property type="nucleotide sequence ID" value="XM_032947592.1"/>
</dbReference>
<evidence type="ECO:0000313" key="16">
    <source>
        <dbReference type="RefSeq" id="XP_032803483.1"/>
    </source>
</evidence>
<evidence type="ECO:0000256" key="10">
    <source>
        <dbReference type="SAM" id="MobiDB-lite"/>
    </source>
</evidence>
<dbReference type="PANTHER" id="PTHR12420:SF42">
    <property type="entry name" value="G2_M PHASE-SPECIFIC E3 UBIQUITIN-PROTEIN LIGASE"/>
    <property type="match status" value="1"/>
</dbReference>
<dbReference type="SMART" id="SM00249">
    <property type="entry name" value="PHD"/>
    <property type="match status" value="2"/>
</dbReference>
<evidence type="ECO:0000313" key="15">
    <source>
        <dbReference type="RefSeq" id="XP_032803482.1"/>
    </source>
</evidence>
<feature type="compositionally biased region" description="Basic and acidic residues" evidence="10">
    <location>
        <begin position="332"/>
        <end position="348"/>
    </location>
</feature>
<comment type="subcellular location">
    <subcellularLocation>
        <location evidence="1">Nucleus</location>
    </subcellularLocation>
</comment>
<dbReference type="InterPro" id="IPR034732">
    <property type="entry name" value="EPHD"/>
</dbReference>
<dbReference type="GO" id="GO:0008270">
    <property type="term" value="F:zinc ion binding"/>
    <property type="evidence" value="ECO:0007669"/>
    <property type="project" value="UniProtKB-KW"/>
</dbReference>
<feature type="domain" description="RING-type" evidence="11">
    <location>
        <begin position="146"/>
        <end position="195"/>
    </location>
</feature>
<evidence type="ECO:0000256" key="7">
    <source>
        <dbReference type="ARBA" id="ARBA00022833"/>
    </source>
</evidence>
<name>A0AAJ7WNZ3_PETMA</name>
<evidence type="ECO:0000256" key="8">
    <source>
        <dbReference type="ARBA" id="ARBA00023242"/>
    </source>
</evidence>
<reference evidence="14 15" key="1">
    <citation type="submission" date="2025-04" db="UniProtKB">
        <authorList>
            <consortium name="RefSeq"/>
        </authorList>
    </citation>
    <scope>IDENTIFICATION</scope>
    <source>
        <tissue evidence="14 15">Sperm</tissue>
    </source>
</reference>
<dbReference type="GO" id="GO:0005634">
    <property type="term" value="C:nucleus"/>
    <property type="evidence" value="ECO:0007669"/>
    <property type="project" value="TreeGrafter"/>
</dbReference>
<dbReference type="InterPro" id="IPR001965">
    <property type="entry name" value="Znf_PHD"/>
</dbReference>
<proteinExistence type="predicted"/>
<dbReference type="SUPFAM" id="SSF57850">
    <property type="entry name" value="RING/U-box"/>
    <property type="match status" value="1"/>
</dbReference>
<keyword evidence="7" id="KW-0862">Zinc</keyword>
<dbReference type="InterPro" id="IPR011011">
    <property type="entry name" value="Znf_FYVE_PHD"/>
</dbReference>
<evidence type="ECO:0000313" key="13">
    <source>
        <dbReference type="Proteomes" id="UP001318040"/>
    </source>
</evidence>
<gene>
    <name evidence="14 15 16" type="primary">LOC116939353</name>
</gene>
<keyword evidence="3" id="KW-0808">Transferase</keyword>
<dbReference type="PANTHER" id="PTHR12420">
    <property type="entry name" value="PHD FINGER PROTEIN"/>
    <property type="match status" value="1"/>
</dbReference>
<keyword evidence="4" id="KW-0479">Metal-binding</keyword>
<dbReference type="Pfam" id="PF26054">
    <property type="entry name" value="PHD_G2E3"/>
    <property type="match status" value="1"/>
</dbReference>
<dbReference type="CDD" id="cd15669">
    <property type="entry name" value="ePHD_PHF7_G2E3_like"/>
    <property type="match status" value="1"/>
</dbReference>
<evidence type="ECO:0000313" key="14">
    <source>
        <dbReference type="RefSeq" id="XP_032803481.1"/>
    </source>
</evidence>
<comment type="pathway">
    <text evidence="2">Protein modification; protein ubiquitination.</text>
</comment>
<dbReference type="InterPro" id="IPR001841">
    <property type="entry name" value="Znf_RING"/>
</dbReference>
<keyword evidence="5 9" id="KW-0863">Zinc-finger</keyword>
<dbReference type="RefSeq" id="XP_032803482.1">
    <property type="nucleotide sequence ID" value="XM_032947591.1"/>
</dbReference>
<keyword evidence="13" id="KW-1185">Reference proteome</keyword>
<dbReference type="KEGG" id="pmrn:116939353"/>
<evidence type="ECO:0000256" key="2">
    <source>
        <dbReference type="ARBA" id="ARBA00004906"/>
    </source>
</evidence>
<feature type="region of interest" description="Disordered" evidence="10">
    <location>
        <begin position="296"/>
        <end position="386"/>
    </location>
</feature>
<dbReference type="Pfam" id="PF13771">
    <property type="entry name" value="zf-HC5HC2H"/>
    <property type="match status" value="1"/>
</dbReference>
<feature type="domain" description="PHD-type" evidence="12">
    <location>
        <begin position="12"/>
        <end position="129"/>
    </location>
</feature>
<protein>
    <submittedName>
        <fullName evidence="14 15">G2/M phase-specific E3 ubiquitin-protein ligase-like</fullName>
    </submittedName>
</protein>
<dbReference type="PROSITE" id="PS50089">
    <property type="entry name" value="ZF_RING_2"/>
    <property type="match status" value="1"/>
</dbReference>
<dbReference type="InterPro" id="IPR013083">
    <property type="entry name" value="Znf_RING/FYVE/PHD"/>
</dbReference>
<dbReference type="GeneID" id="116939353"/>
<dbReference type="InterPro" id="IPR042013">
    <property type="entry name" value="PHF7/G2E3_ePHD"/>
</dbReference>
<dbReference type="SUPFAM" id="SSF57903">
    <property type="entry name" value="FYVE/PHD zinc finger"/>
    <property type="match status" value="1"/>
</dbReference>
<dbReference type="AlphaFoldDB" id="A0AAJ7WNZ3"/>
<dbReference type="Proteomes" id="UP001318040">
    <property type="component" value="Chromosome 6"/>
</dbReference>
<evidence type="ECO:0000256" key="3">
    <source>
        <dbReference type="ARBA" id="ARBA00022679"/>
    </source>
</evidence>
<accession>A0AAJ7WNZ3</accession>
<evidence type="ECO:0000256" key="1">
    <source>
        <dbReference type="ARBA" id="ARBA00004123"/>
    </source>
</evidence>
<evidence type="ECO:0000256" key="6">
    <source>
        <dbReference type="ARBA" id="ARBA00022786"/>
    </source>
</evidence>
<keyword evidence="8" id="KW-0539">Nucleus</keyword>
<dbReference type="PROSITE" id="PS51805">
    <property type="entry name" value="EPHD"/>
    <property type="match status" value="1"/>
</dbReference>
<organism evidence="13 16">
    <name type="scientific">Petromyzon marinus</name>
    <name type="common">Sea lamprey</name>
    <dbReference type="NCBI Taxonomy" id="7757"/>
    <lineage>
        <taxon>Eukaryota</taxon>
        <taxon>Metazoa</taxon>
        <taxon>Chordata</taxon>
        <taxon>Craniata</taxon>
        <taxon>Vertebrata</taxon>
        <taxon>Cyclostomata</taxon>
        <taxon>Hyperoartia</taxon>
        <taxon>Petromyzontiformes</taxon>
        <taxon>Petromyzontidae</taxon>
        <taxon>Petromyzon</taxon>
    </lineage>
</organism>
<dbReference type="InterPro" id="IPR059102">
    <property type="entry name" value="PHD_PHF7/G2E3-like"/>
</dbReference>
<keyword evidence="6" id="KW-0833">Ubl conjugation pathway</keyword>
<sequence>MSKDSGEVIPEEPACKLCGFAENNALQYGEKITDPESGITVHYYCLIFSSGLCQQGNDSEGFYGFLPDDIIKEFKRASRLKCMLCKQKGAAIGCNLTSCRRKFHLPCGIKLHCLFQFHGTFPSFCKEHRPIQLEMRGRADVEPQTCVLCLEVIDDLSSFDTLRSASCCNTFFHRSCIQQQALHSGLFFFRCPICNNNEKFQAEMLRMGIHIPERDASWERDENAFQELLTQYQRCDIKRCQCSMGRDYNKANSKWEVTRCDCCGAAGAHLACAGLKSNQTDWFCYGCRPLLARSKSPQGKIGSPKLQLSFPSSPLDPEMERRDKSSFSPSHTRKEDAVPLFKHTDGKQGAHSTTPPQSAYRRAMGNKDAPGYPVSSPEESSPLGGKVKSKCVRGLLDHQVNRMVGKSHKCKRTISHSFTDVLPLTKKHSKSHKKSKTKLT</sequence>
<dbReference type="InterPro" id="IPR051188">
    <property type="entry name" value="PHD-type_Zinc_Finger"/>
</dbReference>
<evidence type="ECO:0000259" key="11">
    <source>
        <dbReference type="PROSITE" id="PS50089"/>
    </source>
</evidence>
<dbReference type="Gene3D" id="3.30.40.10">
    <property type="entry name" value="Zinc/RING finger domain, C3HC4 (zinc finger)"/>
    <property type="match status" value="3"/>
</dbReference>
<evidence type="ECO:0000256" key="9">
    <source>
        <dbReference type="PROSITE-ProRule" id="PRU00175"/>
    </source>
</evidence>
<evidence type="ECO:0000256" key="5">
    <source>
        <dbReference type="ARBA" id="ARBA00022771"/>
    </source>
</evidence>
<dbReference type="RefSeq" id="XP_032803481.1">
    <property type="nucleotide sequence ID" value="XM_032947590.1"/>
</dbReference>